<name>A0A8J5UKA3_9ASCO</name>
<keyword evidence="4" id="KW-0049">Antioxidant</keyword>
<evidence type="ECO:0000256" key="7">
    <source>
        <dbReference type="ARBA" id="ARBA00049091"/>
    </source>
</evidence>
<evidence type="ECO:0000256" key="1">
    <source>
        <dbReference type="ARBA" id="ARBA00006926"/>
    </source>
</evidence>
<dbReference type="EC" id="1.11.1.24" evidence="2"/>
<dbReference type="GeneID" id="73467786"/>
<dbReference type="AlphaFoldDB" id="A0A8J5UKA3"/>
<keyword evidence="5" id="KW-0560">Oxidoreductase</keyword>
<dbReference type="PANTHER" id="PTHR11592">
    <property type="entry name" value="GLUTATHIONE PEROXIDASE"/>
    <property type="match status" value="1"/>
</dbReference>
<evidence type="ECO:0000256" key="6">
    <source>
        <dbReference type="ARBA" id="ARBA00023284"/>
    </source>
</evidence>
<sequence length="167" mass="19504">MSNNNDIRHIYKFKLLDGNNHIIDFSKFQNKVIIIVNVASYCGFTPQYKELQLLYSKYHSQGLEILGFPCNQFGNQEPLDEEHIVEFTQRKFGISFPIMKKVDVNGDDESELYTYLKSKRSGTLGFRGIKWNFEKFIVDRSGNVVNRFNSMVTPLQFEQYIVALLNQ</sequence>
<organism evidence="8 9">
    <name type="scientific">[Candida] subhashii</name>
    <dbReference type="NCBI Taxonomy" id="561895"/>
    <lineage>
        <taxon>Eukaryota</taxon>
        <taxon>Fungi</taxon>
        <taxon>Dikarya</taxon>
        <taxon>Ascomycota</taxon>
        <taxon>Saccharomycotina</taxon>
        <taxon>Pichiomycetes</taxon>
        <taxon>Debaryomycetaceae</taxon>
        <taxon>Spathaspora</taxon>
    </lineage>
</organism>
<dbReference type="PIRSF" id="PIRSF000303">
    <property type="entry name" value="Glutathion_perox"/>
    <property type="match status" value="1"/>
</dbReference>
<evidence type="ECO:0000256" key="2">
    <source>
        <dbReference type="ARBA" id="ARBA00013017"/>
    </source>
</evidence>
<reference evidence="8 9" key="1">
    <citation type="journal article" date="2021" name="DNA Res.">
        <title>Genome analysis of Candida subhashii reveals its hybrid nature and dual mitochondrial genome conformations.</title>
        <authorList>
            <person name="Mixao V."/>
            <person name="Hegedusova E."/>
            <person name="Saus E."/>
            <person name="Pryszcz L.P."/>
            <person name="Cillingova A."/>
            <person name="Nosek J."/>
            <person name="Gabaldon T."/>
        </authorList>
    </citation>
    <scope>NUCLEOTIDE SEQUENCE [LARGE SCALE GENOMIC DNA]</scope>
    <source>
        <strain evidence="8 9">CBS 10753</strain>
    </source>
</reference>
<proteinExistence type="inferred from homology"/>
<accession>A0A8J5UKA3</accession>
<comment type="similarity">
    <text evidence="1">Belongs to the glutathione peroxidase family.</text>
</comment>
<keyword evidence="9" id="KW-1185">Reference proteome</keyword>
<dbReference type="OrthoDB" id="446890at2759"/>
<dbReference type="InterPro" id="IPR029759">
    <property type="entry name" value="GPX_AS"/>
</dbReference>
<dbReference type="RefSeq" id="XP_049265530.1">
    <property type="nucleotide sequence ID" value="XM_049410718.1"/>
</dbReference>
<dbReference type="FunFam" id="3.40.30.10:FF:000010">
    <property type="entry name" value="Glutathione peroxidase"/>
    <property type="match status" value="1"/>
</dbReference>
<gene>
    <name evidence="8" type="ORF">J8A68_000985</name>
</gene>
<evidence type="ECO:0000313" key="9">
    <source>
        <dbReference type="Proteomes" id="UP000694255"/>
    </source>
</evidence>
<evidence type="ECO:0000256" key="3">
    <source>
        <dbReference type="ARBA" id="ARBA00022559"/>
    </source>
</evidence>
<keyword evidence="3" id="KW-0575">Peroxidase</keyword>
<dbReference type="EMBL" id="JAGSYN010000050">
    <property type="protein sequence ID" value="KAG7665298.1"/>
    <property type="molecule type" value="Genomic_DNA"/>
</dbReference>
<evidence type="ECO:0000256" key="5">
    <source>
        <dbReference type="ARBA" id="ARBA00023002"/>
    </source>
</evidence>
<evidence type="ECO:0000256" key="4">
    <source>
        <dbReference type="ARBA" id="ARBA00022862"/>
    </source>
</evidence>
<dbReference type="InterPro" id="IPR029760">
    <property type="entry name" value="GPX_CS"/>
</dbReference>
<dbReference type="PROSITE" id="PS00763">
    <property type="entry name" value="GLUTATHIONE_PEROXID_2"/>
    <property type="match status" value="1"/>
</dbReference>
<protein>
    <recommendedName>
        <fullName evidence="2">thioredoxin-dependent peroxiredoxin</fullName>
        <ecNumber evidence="2">1.11.1.24</ecNumber>
    </recommendedName>
</protein>
<comment type="catalytic activity">
    <reaction evidence="7">
        <text>a hydroperoxide + [thioredoxin]-dithiol = an alcohol + [thioredoxin]-disulfide + H2O</text>
        <dbReference type="Rhea" id="RHEA:62620"/>
        <dbReference type="Rhea" id="RHEA-COMP:10698"/>
        <dbReference type="Rhea" id="RHEA-COMP:10700"/>
        <dbReference type="ChEBI" id="CHEBI:15377"/>
        <dbReference type="ChEBI" id="CHEBI:29950"/>
        <dbReference type="ChEBI" id="CHEBI:30879"/>
        <dbReference type="ChEBI" id="CHEBI:35924"/>
        <dbReference type="ChEBI" id="CHEBI:50058"/>
        <dbReference type="EC" id="1.11.1.24"/>
    </reaction>
</comment>
<dbReference type="Proteomes" id="UP000694255">
    <property type="component" value="Unassembled WGS sequence"/>
</dbReference>
<dbReference type="PROSITE" id="PS00460">
    <property type="entry name" value="GLUTATHIONE_PEROXID_1"/>
    <property type="match status" value="1"/>
</dbReference>
<dbReference type="Pfam" id="PF00255">
    <property type="entry name" value="GSHPx"/>
    <property type="match status" value="1"/>
</dbReference>
<evidence type="ECO:0000313" key="8">
    <source>
        <dbReference type="EMBL" id="KAG7665298.1"/>
    </source>
</evidence>
<keyword evidence="6" id="KW-0676">Redox-active center</keyword>
<dbReference type="PANTHER" id="PTHR11592:SF78">
    <property type="entry name" value="GLUTATHIONE PEROXIDASE"/>
    <property type="match status" value="1"/>
</dbReference>
<dbReference type="InterPro" id="IPR000889">
    <property type="entry name" value="Glutathione_peroxidase"/>
</dbReference>
<dbReference type="CDD" id="cd00340">
    <property type="entry name" value="GSH_Peroxidase"/>
    <property type="match status" value="1"/>
</dbReference>
<dbReference type="PROSITE" id="PS51355">
    <property type="entry name" value="GLUTATHIONE_PEROXID_3"/>
    <property type="match status" value="1"/>
</dbReference>
<dbReference type="GO" id="GO:0034599">
    <property type="term" value="P:cellular response to oxidative stress"/>
    <property type="evidence" value="ECO:0007669"/>
    <property type="project" value="TreeGrafter"/>
</dbReference>
<comment type="caution">
    <text evidence="8">The sequence shown here is derived from an EMBL/GenBank/DDBJ whole genome shotgun (WGS) entry which is preliminary data.</text>
</comment>
<dbReference type="GO" id="GO:0140824">
    <property type="term" value="F:thioredoxin-dependent peroxiredoxin activity"/>
    <property type="evidence" value="ECO:0007669"/>
    <property type="project" value="UniProtKB-EC"/>
</dbReference>